<dbReference type="Proteomes" id="UP000007730">
    <property type="component" value="Plasmid pOC167"/>
</dbReference>
<dbReference type="REBASE" id="312955">
    <property type="entry name" value="M.OcaOM5BORF1540P"/>
</dbReference>
<keyword evidence="3 8" id="KW-0489">Methyltransferase</keyword>
<dbReference type="eggNOG" id="COG0827">
    <property type="taxonomic scope" value="Bacteria"/>
</dbReference>
<dbReference type="SUPFAM" id="SSF53335">
    <property type="entry name" value="S-adenosyl-L-methionine-dependent methyltransferases"/>
    <property type="match status" value="1"/>
</dbReference>
<dbReference type="KEGG" id="oca:OCAR_7662"/>
<evidence type="ECO:0000313" key="9">
    <source>
        <dbReference type="Proteomes" id="UP000007730"/>
    </source>
</evidence>
<feature type="domain" description="Type II methyltransferase M.TaqI-like" evidence="7">
    <location>
        <begin position="115"/>
        <end position="229"/>
    </location>
</feature>
<keyword evidence="5" id="KW-0949">S-adenosyl-L-methionine</keyword>
<dbReference type="Pfam" id="PF07669">
    <property type="entry name" value="Eco57I"/>
    <property type="match status" value="1"/>
</dbReference>
<evidence type="ECO:0000313" key="8">
    <source>
        <dbReference type="EMBL" id="AEI08350.1"/>
    </source>
</evidence>
<dbReference type="Gene3D" id="3.40.50.150">
    <property type="entry name" value="Vaccinia Virus protein VP39"/>
    <property type="match status" value="1"/>
</dbReference>
<dbReference type="PROSITE" id="PS00092">
    <property type="entry name" value="N6_MTASE"/>
    <property type="match status" value="1"/>
</dbReference>
<dbReference type="PRINTS" id="PR00507">
    <property type="entry name" value="N12N6MTFRASE"/>
</dbReference>
<keyword evidence="9" id="KW-1185">Reference proteome</keyword>
<dbReference type="InterPro" id="IPR011639">
    <property type="entry name" value="MethylTrfase_TaqI-like_dom"/>
</dbReference>
<dbReference type="InterPro" id="IPR029063">
    <property type="entry name" value="SAM-dependent_MTases_sf"/>
</dbReference>
<evidence type="ECO:0000256" key="5">
    <source>
        <dbReference type="ARBA" id="ARBA00022691"/>
    </source>
</evidence>
<dbReference type="GO" id="GO:0006304">
    <property type="term" value="P:DNA modification"/>
    <property type="evidence" value="ECO:0007669"/>
    <property type="project" value="InterPro"/>
</dbReference>
<dbReference type="GO" id="GO:0003676">
    <property type="term" value="F:nucleic acid binding"/>
    <property type="evidence" value="ECO:0007669"/>
    <property type="project" value="InterPro"/>
</dbReference>
<geneLocation type="plasmid" evidence="8 9">
    <name>pOC167</name>
</geneLocation>
<evidence type="ECO:0000259" key="7">
    <source>
        <dbReference type="Pfam" id="PF07669"/>
    </source>
</evidence>
<name>B6JK05_AFIC5</name>
<dbReference type="KEGG" id="ocg:OCA5_pOC16701540"/>
<organism evidence="8 9">
    <name type="scientific">Afipia carboxidovorans (strain ATCC 49405 / DSM 1227 / KCTC 32145 / OM5)</name>
    <name type="common">Oligotropha carboxidovorans</name>
    <dbReference type="NCBI Taxonomy" id="504832"/>
    <lineage>
        <taxon>Bacteria</taxon>
        <taxon>Pseudomonadati</taxon>
        <taxon>Pseudomonadota</taxon>
        <taxon>Alphaproteobacteria</taxon>
        <taxon>Hyphomicrobiales</taxon>
        <taxon>Nitrobacteraceae</taxon>
        <taxon>Afipia</taxon>
    </lineage>
</organism>
<dbReference type="EMBL" id="CP002828">
    <property type="protein sequence ID" value="AEI08350.1"/>
    <property type="molecule type" value="Genomic_DNA"/>
</dbReference>
<dbReference type="REBASE" id="19136">
    <property type="entry name" value="M.OcaOM5ORF7662P"/>
</dbReference>
<keyword evidence="4 8" id="KW-0808">Transferase</keyword>
<comment type="catalytic activity">
    <reaction evidence="6">
        <text>a 2'-deoxyadenosine in DNA + S-adenosyl-L-methionine = an N(6)-methyl-2'-deoxyadenosine in DNA + S-adenosyl-L-homocysteine + H(+)</text>
        <dbReference type="Rhea" id="RHEA:15197"/>
        <dbReference type="Rhea" id="RHEA-COMP:12418"/>
        <dbReference type="Rhea" id="RHEA-COMP:12419"/>
        <dbReference type="ChEBI" id="CHEBI:15378"/>
        <dbReference type="ChEBI" id="CHEBI:57856"/>
        <dbReference type="ChEBI" id="CHEBI:59789"/>
        <dbReference type="ChEBI" id="CHEBI:90615"/>
        <dbReference type="ChEBI" id="CHEBI:90616"/>
        <dbReference type="EC" id="2.1.1.72"/>
    </reaction>
</comment>
<dbReference type="RefSeq" id="WP_012564784.1">
    <property type="nucleotide sequence ID" value="NC_011386.1"/>
</dbReference>
<accession>B6JK05</accession>
<dbReference type="PATRIC" id="fig|504832.7.peg.3859"/>
<dbReference type="GO" id="GO:0032259">
    <property type="term" value="P:methylation"/>
    <property type="evidence" value="ECO:0007669"/>
    <property type="project" value="UniProtKB-KW"/>
</dbReference>
<dbReference type="PANTHER" id="PTHR33841">
    <property type="entry name" value="DNA METHYLTRANSFERASE YEEA-RELATED"/>
    <property type="match status" value="1"/>
</dbReference>
<protein>
    <recommendedName>
        <fullName evidence="2">site-specific DNA-methyltransferase (adenine-specific)</fullName>
        <ecNumber evidence="2">2.1.1.72</ecNumber>
    </recommendedName>
</protein>
<evidence type="ECO:0000256" key="2">
    <source>
        <dbReference type="ARBA" id="ARBA00011900"/>
    </source>
</evidence>
<dbReference type="InterPro" id="IPR002052">
    <property type="entry name" value="DNA_methylase_N6_adenine_CS"/>
</dbReference>
<comment type="similarity">
    <text evidence="1">Belongs to the N(4)/N(6)-methyltransferase family.</text>
</comment>
<proteinExistence type="inferred from homology"/>
<evidence type="ECO:0000256" key="6">
    <source>
        <dbReference type="ARBA" id="ARBA00047942"/>
    </source>
</evidence>
<dbReference type="GO" id="GO:0009007">
    <property type="term" value="F:site-specific DNA-methyltransferase (adenine-specific) activity"/>
    <property type="evidence" value="ECO:0007669"/>
    <property type="project" value="UniProtKB-EC"/>
</dbReference>
<dbReference type="AlphaFoldDB" id="B6JK05"/>
<dbReference type="EC" id="2.1.1.72" evidence="2"/>
<gene>
    <name evidence="8" type="primary">xhoI</name>
    <name evidence="8" type="ordered locus">OCA5_pOC16701540</name>
</gene>
<reference evidence="8 9" key="1">
    <citation type="journal article" date="2011" name="J. Bacteriol.">
        <title>Complete genome sequences of the chemolithoautotrophic Oligotropha carboxidovorans strains OM4 and OM5.</title>
        <authorList>
            <person name="Volland S."/>
            <person name="Rachinger M."/>
            <person name="Strittmatter A."/>
            <person name="Daniel R."/>
            <person name="Gottschalk G."/>
            <person name="Meyer O."/>
        </authorList>
    </citation>
    <scope>NUCLEOTIDE SEQUENCE [LARGE SCALE GENOMIC DNA]</scope>
    <source>
        <strain evidence="9">ATCC 49405 / DSM 1227 / KCTC 32145 / OM5</strain>
        <plasmid evidence="8">pOC167</plasmid>
    </source>
</reference>
<dbReference type="HOGENOM" id="CLU_034179_0_0_5"/>
<evidence type="ECO:0000256" key="4">
    <source>
        <dbReference type="ARBA" id="ARBA00022679"/>
    </source>
</evidence>
<evidence type="ECO:0000256" key="1">
    <source>
        <dbReference type="ARBA" id="ARBA00006594"/>
    </source>
</evidence>
<dbReference type="InterPro" id="IPR050953">
    <property type="entry name" value="N4_N6_ade-DNA_methylase"/>
</dbReference>
<dbReference type="OrthoDB" id="9806213at2"/>
<keyword evidence="8" id="KW-0614">Plasmid</keyword>
<sequence length="547" mass="60913">MEGKINAQLEAGRPWQADLCQFFTRASVAELCLRYVAFPENILTMRLLEPAAGQGAFFLPLLPRLVDACHAQGKKIDTLGPVIRAYEVDPEVAASLRAKCIGKLEDLGISRAKAKDIAQSWIKHEDFLETRPSKRFTHIVSNPPYIRWDAIPARLRDVYKARFKSFKQRADLYVAFIEHALGLLESHGQLAFLCPGTWTRNVYGNAIRETFTSRGQLKSIIDFSDVDSFETSADAYPHFFVFQRDISGPTKISSVKGVDNIEISGDEIVRTFLPSASPLLLTRNSAAENAVNAARQRFPKLEDVGCTIRVGSATGCNDVFLGEAKDFAIERSRLLPFVNASSIHDGEVRWTGTHIVNVFDKNGKVAALSKFPRMAAYLRKNKKALQSRAKASQSKVWWRTIDSLHPDWHASPKLLIVDVSAAPVIGIDLHGYCAGSGVYQIKSDHWPLADLLTFLSAGVLGLFVASLSAGSKAGFHRFQKYQIAAVHMPRWADLSPGWRVKFKDARKAKDGRAVLNLVAELYECDASLLENHVARDWDAFCSKRPRQ</sequence>
<evidence type="ECO:0000256" key="3">
    <source>
        <dbReference type="ARBA" id="ARBA00022603"/>
    </source>
</evidence>
<dbReference type="PANTHER" id="PTHR33841:SF5">
    <property type="entry name" value="DNA METHYLASE (MODIFICATION METHYLASE) (METHYLTRANSFERASE)-RELATED"/>
    <property type="match status" value="1"/>
</dbReference>